<dbReference type="Proteomes" id="UP000324973">
    <property type="component" value="Unassembled WGS sequence"/>
</dbReference>
<protein>
    <submittedName>
        <fullName evidence="7">Glycoside hydrolase family 97 protein</fullName>
    </submittedName>
</protein>
<organism evidence="7 8">
    <name type="scientific">Luteimonas viscosa</name>
    <dbReference type="NCBI Taxonomy" id="1132694"/>
    <lineage>
        <taxon>Bacteria</taxon>
        <taxon>Pseudomonadati</taxon>
        <taxon>Pseudomonadota</taxon>
        <taxon>Gammaproteobacteria</taxon>
        <taxon>Lysobacterales</taxon>
        <taxon>Lysobacteraceae</taxon>
        <taxon>Luteimonas</taxon>
    </lineage>
</organism>
<dbReference type="OrthoDB" id="57532at2"/>
<dbReference type="Gene3D" id="2.70.98.10">
    <property type="match status" value="1"/>
</dbReference>
<evidence type="ECO:0000313" key="8">
    <source>
        <dbReference type="Proteomes" id="UP000324973"/>
    </source>
</evidence>
<feature type="chain" id="PRO_5022659113" evidence="3">
    <location>
        <begin position="22"/>
        <end position="660"/>
    </location>
</feature>
<evidence type="ECO:0000259" key="6">
    <source>
        <dbReference type="Pfam" id="PF14509"/>
    </source>
</evidence>
<evidence type="ECO:0000259" key="4">
    <source>
        <dbReference type="Pfam" id="PF10566"/>
    </source>
</evidence>
<dbReference type="Gene3D" id="3.20.20.70">
    <property type="entry name" value="Aldolase class I"/>
    <property type="match status" value="1"/>
</dbReference>
<keyword evidence="3" id="KW-0732">Signal</keyword>
<name>A0A5D4XS38_9GAMM</name>
<dbReference type="PANTHER" id="PTHR35803:SF2">
    <property type="entry name" value="RETAINING ALPHA-GALACTOSIDASE"/>
    <property type="match status" value="1"/>
</dbReference>
<feature type="domain" description="Glycosyl-hydrolase 97 N-terminal" evidence="5">
    <location>
        <begin position="29"/>
        <end position="288"/>
    </location>
</feature>
<sequence length="660" mass="73513">MRGHATLLLLLLLAVASLAHAEAAEPLQLRSPAGTASASLTLDEAGQPRLSVSWRDEPVLLPSPLGAQFADDRLERDLRITGTRTREHDARYRFVAGKAREGRDHYRELEVDLADAQGRTLGLVLRAYDDGIAFRYRLPLPAQGDLLVRQDLTGYLFPRDYRCWSFNVGRFNTPHEGEFDPIQASKIRPMHLIDLPLVCETGRGQATFAIAEADLDRYAAFYLSGRGDGRLGLDTRLSPRHDTPEFAVRIPRAEVAAGGHLTPWRVLMLGDSPGALVESNLIAHLNPPTPIEDTSWIVPGKSAWDWWSGSVAPDVPEPGMNTATMRRYIDHAADMQLDYMLIDAGWYPGSSGGDLWDPSADAGRTIPEIDMPALLAHARERGVGIWLWVHFKALDTRMDELFALYRDWGVKGVKIDYMDRNDQEMVAFFHRMMRSAAEHELMLDLHGAYRPTGLNRTWPHFLTQEGVLGAEYNKWSRRVTPTHNLTLPFTRMLVGPIDYTPGGFRNTAPEKFEASFVRPQVMGTRPHQLAMFVVYESPLQMVADSPDVYVDAPGADFLTLVPTSWDETRVLSGAIGEHIVVARRRSEDWYVGAMTNETARTLEVDLSFLGDGRFEATLWQDGAAPTDVRREARTLDAGERALSLQLSSGGGAAIRLSPAQ</sequence>
<accession>A0A5D4XS38</accession>
<dbReference type="InterPro" id="IPR052720">
    <property type="entry name" value="Glycosyl_hydrolase_97"/>
</dbReference>
<evidence type="ECO:0000256" key="3">
    <source>
        <dbReference type="SAM" id="SignalP"/>
    </source>
</evidence>
<evidence type="ECO:0000259" key="5">
    <source>
        <dbReference type="Pfam" id="PF14508"/>
    </source>
</evidence>
<proteinExistence type="predicted"/>
<evidence type="ECO:0000256" key="1">
    <source>
        <dbReference type="ARBA" id="ARBA00022801"/>
    </source>
</evidence>
<dbReference type="Pfam" id="PF10566">
    <property type="entry name" value="Glyco_hydro_97"/>
    <property type="match status" value="1"/>
</dbReference>
<keyword evidence="1 7" id="KW-0378">Hydrolase</keyword>
<dbReference type="EMBL" id="VTFT01000001">
    <property type="protein sequence ID" value="TYT25762.1"/>
    <property type="molecule type" value="Genomic_DNA"/>
</dbReference>
<reference evidence="7 8" key="1">
    <citation type="submission" date="2019-08" db="EMBL/GenBank/DDBJ databases">
        <title>Luteimonas viscosus sp. nov., isolated from soil of a sunflower field.</title>
        <authorList>
            <person name="Jianli Z."/>
            <person name="Ying Z."/>
        </authorList>
    </citation>
    <scope>NUCLEOTIDE SEQUENCE [LARGE SCALE GENOMIC DNA]</scope>
    <source>
        <strain evidence="7 8">XBU10</strain>
    </source>
</reference>
<keyword evidence="2" id="KW-0326">Glycosidase</keyword>
<dbReference type="InterPro" id="IPR013780">
    <property type="entry name" value="Glyco_hydro_b"/>
</dbReference>
<feature type="signal peptide" evidence="3">
    <location>
        <begin position="1"/>
        <end position="21"/>
    </location>
</feature>
<dbReference type="InterPro" id="IPR019563">
    <property type="entry name" value="GH97_catalytic"/>
</dbReference>
<dbReference type="SUPFAM" id="SSF51445">
    <property type="entry name" value="(Trans)glycosidases"/>
    <property type="match status" value="1"/>
</dbReference>
<dbReference type="GO" id="GO:0016798">
    <property type="term" value="F:hydrolase activity, acting on glycosyl bonds"/>
    <property type="evidence" value="ECO:0007669"/>
    <property type="project" value="UniProtKB-KW"/>
</dbReference>
<dbReference type="PANTHER" id="PTHR35803">
    <property type="entry name" value="GLUCAN 1,4-ALPHA-GLUCOSIDASE SUSB-RELATED"/>
    <property type="match status" value="1"/>
</dbReference>
<dbReference type="RefSeq" id="WP_149102311.1">
    <property type="nucleotide sequence ID" value="NZ_VTFT01000001.1"/>
</dbReference>
<dbReference type="InterPro" id="IPR013785">
    <property type="entry name" value="Aldolase_TIM"/>
</dbReference>
<dbReference type="AlphaFoldDB" id="A0A5D4XS38"/>
<dbReference type="Pfam" id="PF14508">
    <property type="entry name" value="GH97_N"/>
    <property type="match status" value="1"/>
</dbReference>
<dbReference type="InterPro" id="IPR029483">
    <property type="entry name" value="GH97_C"/>
</dbReference>
<feature type="domain" description="Glycosyl-hydrolase 97 C-terminal oligomerisation" evidence="6">
    <location>
        <begin position="564"/>
        <end position="656"/>
    </location>
</feature>
<keyword evidence="8" id="KW-1185">Reference proteome</keyword>
<dbReference type="Gene3D" id="2.60.40.1180">
    <property type="entry name" value="Golgi alpha-mannosidase II"/>
    <property type="match status" value="1"/>
</dbReference>
<dbReference type="InterPro" id="IPR017853">
    <property type="entry name" value="GH"/>
</dbReference>
<comment type="caution">
    <text evidence="7">The sequence shown here is derived from an EMBL/GenBank/DDBJ whole genome shotgun (WGS) entry which is preliminary data.</text>
</comment>
<dbReference type="InterPro" id="IPR029486">
    <property type="entry name" value="GH97_N"/>
</dbReference>
<evidence type="ECO:0000256" key="2">
    <source>
        <dbReference type="ARBA" id="ARBA00023295"/>
    </source>
</evidence>
<dbReference type="InterPro" id="IPR014718">
    <property type="entry name" value="GH-type_carb-bd"/>
</dbReference>
<dbReference type="Pfam" id="PF14509">
    <property type="entry name" value="GH97_C"/>
    <property type="match status" value="1"/>
</dbReference>
<evidence type="ECO:0000313" key="7">
    <source>
        <dbReference type="EMBL" id="TYT25762.1"/>
    </source>
</evidence>
<feature type="domain" description="Glycosyl-hydrolase 97 catalytic" evidence="4">
    <location>
        <begin position="306"/>
        <end position="467"/>
    </location>
</feature>
<dbReference type="GO" id="GO:0030246">
    <property type="term" value="F:carbohydrate binding"/>
    <property type="evidence" value="ECO:0007669"/>
    <property type="project" value="InterPro"/>
</dbReference>
<gene>
    <name evidence="7" type="ORF">FZO89_05565</name>
</gene>